<accession>A0A0S4J0C3</accession>
<proteinExistence type="predicted"/>
<protein>
    <submittedName>
        <fullName evidence="2">Uncharacterized protein</fullName>
    </submittedName>
</protein>
<organism evidence="2 3">
    <name type="scientific">Bodo saltans</name>
    <name type="common">Flagellated protozoan</name>
    <dbReference type="NCBI Taxonomy" id="75058"/>
    <lineage>
        <taxon>Eukaryota</taxon>
        <taxon>Discoba</taxon>
        <taxon>Euglenozoa</taxon>
        <taxon>Kinetoplastea</taxon>
        <taxon>Metakinetoplastina</taxon>
        <taxon>Eubodonida</taxon>
        <taxon>Bodonidae</taxon>
        <taxon>Bodo</taxon>
    </lineage>
</organism>
<gene>
    <name evidence="2" type="ORF">BSAL_78795</name>
</gene>
<evidence type="ECO:0000256" key="1">
    <source>
        <dbReference type="SAM" id="MobiDB-lite"/>
    </source>
</evidence>
<evidence type="ECO:0000313" key="2">
    <source>
        <dbReference type="EMBL" id="CUG39436.1"/>
    </source>
</evidence>
<dbReference type="VEuPathDB" id="TriTrypDB:BSAL_78795"/>
<feature type="region of interest" description="Disordered" evidence="1">
    <location>
        <begin position="1"/>
        <end position="55"/>
    </location>
</feature>
<feature type="compositionally biased region" description="Polar residues" evidence="1">
    <location>
        <begin position="8"/>
        <end position="18"/>
    </location>
</feature>
<keyword evidence="3" id="KW-1185">Reference proteome</keyword>
<sequence length="301" mass="32110">MFLHESTESIVAQSSHLQPSPHENEEESTPAAASPLVQQEQQHHEFDVNGKTLPPLSGREVEHAAIQQFLTAHLAMDDNTHNTHNSGNTNVGGCGRVLFLCGPCGVGKSTTVARILPPHQSTSSSTEAACTLSSGGGGGVTIDCRIQVPMERLFNPSSPSSAPTSAASAAGAVALTRTVERQIRPIHINCTDLTASSLIDEVVAKMRYRQRKQSEVLAAKETLLRSTSIHKEEKFAESLDKLLVKLNYPYHLSSSSLKFTACDAADAQRFPSATTTRGSTGGRSSTSSTRCKDEVSATEAI</sequence>
<dbReference type="Proteomes" id="UP000051952">
    <property type="component" value="Unassembled WGS sequence"/>
</dbReference>
<feature type="compositionally biased region" description="Low complexity" evidence="1">
    <location>
        <begin position="274"/>
        <end position="289"/>
    </location>
</feature>
<feature type="region of interest" description="Disordered" evidence="1">
    <location>
        <begin position="272"/>
        <end position="301"/>
    </location>
</feature>
<name>A0A0S4J0C3_BODSA</name>
<reference evidence="3" key="1">
    <citation type="submission" date="2015-09" db="EMBL/GenBank/DDBJ databases">
        <authorList>
            <consortium name="Pathogen Informatics"/>
        </authorList>
    </citation>
    <scope>NUCLEOTIDE SEQUENCE [LARGE SCALE GENOMIC DNA]</scope>
    <source>
        <strain evidence="3">Lake Konstanz</strain>
    </source>
</reference>
<dbReference type="EMBL" id="CYKH01000787">
    <property type="protein sequence ID" value="CUG39436.1"/>
    <property type="molecule type" value="Genomic_DNA"/>
</dbReference>
<evidence type="ECO:0000313" key="3">
    <source>
        <dbReference type="Proteomes" id="UP000051952"/>
    </source>
</evidence>
<dbReference type="AlphaFoldDB" id="A0A0S4J0C3"/>